<dbReference type="InterPro" id="IPR036291">
    <property type="entry name" value="NAD(P)-bd_dom_sf"/>
</dbReference>
<dbReference type="SUPFAM" id="SSF51735">
    <property type="entry name" value="NAD(P)-binding Rossmann-fold domains"/>
    <property type="match status" value="1"/>
</dbReference>
<evidence type="ECO:0000313" key="3">
    <source>
        <dbReference type="EMBL" id="KAK5580304.1"/>
    </source>
</evidence>
<reference evidence="3 4" key="1">
    <citation type="submission" date="2023-11" db="EMBL/GenBank/DDBJ databases">
        <title>Dfirmibasis_genome.</title>
        <authorList>
            <person name="Edelbroek B."/>
            <person name="Kjellin J."/>
            <person name="Jerlstrom-Hultqvist J."/>
            <person name="Soderbom F."/>
        </authorList>
    </citation>
    <scope>NUCLEOTIDE SEQUENCE [LARGE SCALE GENOMIC DNA]</scope>
    <source>
        <strain evidence="3 4">TNS-C-14</strain>
    </source>
</reference>
<gene>
    <name evidence="3" type="ORF">RB653_000320</name>
</gene>
<dbReference type="InterPro" id="IPR020843">
    <property type="entry name" value="ER"/>
</dbReference>
<feature type="domain" description="Enoyl reductase (ER)" evidence="2">
    <location>
        <begin position="16"/>
        <end position="336"/>
    </location>
</feature>
<dbReference type="Pfam" id="PF16884">
    <property type="entry name" value="ADH_N_2"/>
    <property type="match status" value="1"/>
</dbReference>
<organism evidence="3 4">
    <name type="scientific">Dictyostelium firmibasis</name>
    <dbReference type="NCBI Taxonomy" id="79012"/>
    <lineage>
        <taxon>Eukaryota</taxon>
        <taxon>Amoebozoa</taxon>
        <taxon>Evosea</taxon>
        <taxon>Eumycetozoa</taxon>
        <taxon>Dictyostelia</taxon>
        <taxon>Dictyosteliales</taxon>
        <taxon>Dictyosteliaceae</taxon>
        <taxon>Dictyostelium</taxon>
    </lineage>
</organism>
<dbReference type="SUPFAM" id="SSF50129">
    <property type="entry name" value="GroES-like"/>
    <property type="match status" value="1"/>
</dbReference>
<dbReference type="EMBL" id="JAVFKY010000002">
    <property type="protein sequence ID" value="KAK5580304.1"/>
    <property type="molecule type" value="Genomic_DNA"/>
</dbReference>
<keyword evidence="4" id="KW-1185">Reference proteome</keyword>
<dbReference type="CDD" id="cd05288">
    <property type="entry name" value="PGDH"/>
    <property type="match status" value="1"/>
</dbReference>
<protein>
    <recommendedName>
        <fullName evidence="2">Enoyl reductase (ER) domain-containing protein</fullName>
    </recommendedName>
</protein>
<name>A0AAN7TV25_9MYCE</name>
<dbReference type="PANTHER" id="PTHR43205:SF2">
    <property type="entry name" value="ZINC-CONTAINING ALCOHOL DEHYDROGENASE"/>
    <property type="match status" value="1"/>
</dbReference>
<dbReference type="SMART" id="SM00829">
    <property type="entry name" value="PKS_ER"/>
    <property type="match status" value="1"/>
</dbReference>
<dbReference type="Pfam" id="PF00107">
    <property type="entry name" value="ADH_zinc_N"/>
    <property type="match status" value="1"/>
</dbReference>
<accession>A0AAN7TV25</accession>
<dbReference type="GO" id="GO:0016628">
    <property type="term" value="F:oxidoreductase activity, acting on the CH-CH group of donors, NAD or NADP as acceptor"/>
    <property type="evidence" value="ECO:0007669"/>
    <property type="project" value="InterPro"/>
</dbReference>
<dbReference type="Gene3D" id="3.40.50.720">
    <property type="entry name" value="NAD(P)-binding Rossmann-like Domain"/>
    <property type="match status" value="1"/>
</dbReference>
<comment type="caution">
    <text evidence="3">The sequence shown here is derived from an EMBL/GenBank/DDBJ whole genome shotgun (WGS) entry which is preliminary data.</text>
</comment>
<evidence type="ECO:0000259" key="2">
    <source>
        <dbReference type="SMART" id="SM00829"/>
    </source>
</evidence>
<proteinExistence type="predicted"/>
<dbReference type="Gene3D" id="3.90.180.10">
    <property type="entry name" value="Medium-chain alcohol dehydrogenases, catalytic domain"/>
    <property type="match status" value="1"/>
</dbReference>
<evidence type="ECO:0000256" key="1">
    <source>
        <dbReference type="ARBA" id="ARBA00023002"/>
    </source>
</evidence>
<evidence type="ECO:0000313" key="4">
    <source>
        <dbReference type="Proteomes" id="UP001344447"/>
    </source>
</evidence>
<dbReference type="InterPro" id="IPR045010">
    <property type="entry name" value="MDR_fam"/>
</dbReference>
<dbReference type="FunFam" id="3.40.50.720:FF:000121">
    <property type="entry name" value="Prostaglandin reductase 2"/>
    <property type="match status" value="1"/>
</dbReference>
<dbReference type="PANTHER" id="PTHR43205">
    <property type="entry name" value="PROSTAGLANDIN REDUCTASE"/>
    <property type="match status" value="1"/>
</dbReference>
<keyword evidence="1" id="KW-0560">Oxidoreductase</keyword>
<sequence length="339" mass="37073">MVLSKQIVLKNYIESGTPTLEDFEEKTVKISTEELQAEEIVVRLEIVSPDPYMRGRMTSRKSYIPPFEIGKPISGYGIGKVTKAGSSSKYAVGDYIMGQLPWQEEFIYNSNSPYVNKIDSTLAPLESFLSVLGMVGLTAYHGLKEIGEPKQGETVVVSGAAGAVGQLVVQICKIKGCKVVGIAGSDDKIKYLVEELGLDAGVNYNSPTYKLDLGKAVPNGIDVYWENVGGVVSDAVWPLLNKFARIPLCGVISQYNNTEMEVGPRIEGYLLKTSSKLQGFIVSNYISKNGEALKQLAEWYKSGQIKDRHTVDNGFSQIVPSFLALFKGTNTGKMMVKLT</sequence>
<dbReference type="InterPro" id="IPR011032">
    <property type="entry name" value="GroES-like_sf"/>
</dbReference>
<dbReference type="Proteomes" id="UP001344447">
    <property type="component" value="Unassembled WGS sequence"/>
</dbReference>
<dbReference type="InterPro" id="IPR013149">
    <property type="entry name" value="ADH-like_C"/>
</dbReference>
<dbReference type="AlphaFoldDB" id="A0AAN7TV25"/>
<dbReference type="InterPro" id="IPR041694">
    <property type="entry name" value="ADH_N_2"/>
</dbReference>